<protein>
    <submittedName>
        <fullName evidence="1">Uncharacterized protein</fullName>
    </submittedName>
</protein>
<reference evidence="1" key="1">
    <citation type="submission" date="2014-11" db="EMBL/GenBank/DDBJ databases">
        <authorList>
            <person name="Amaro Gonzalez C."/>
        </authorList>
    </citation>
    <scope>NUCLEOTIDE SEQUENCE</scope>
</reference>
<sequence>MHRTYQKVYGDRALSARALAAPCSEAVELEVKPLRRPLLLLVQHVLFALLEVLVGHFHPAFSQSHKPRLCADGLDVGPGQVVLGQDEVVQRYIRCHGHAAGVDLEDPPLGLLIWQGELNLPVDSSGSDKGGVQGLDPVRGHDDLDVASRVEAVQLVEQLQHGPLDLALPTRV</sequence>
<reference evidence="1" key="2">
    <citation type="journal article" date="2015" name="Fish Shellfish Immunol.">
        <title>Early steps in the European eel (Anguilla anguilla)-Vibrio vulnificus interaction in the gills: Role of the RtxA13 toxin.</title>
        <authorList>
            <person name="Callol A."/>
            <person name="Pajuelo D."/>
            <person name="Ebbesson L."/>
            <person name="Teles M."/>
            <person name="MacKenzie S."/>
            <person name="Amaro C."/>
        </authorList>
    </citation>
    <scope>NUCLEOTIDE SEQUENCE</scope>
</reference>
<accession>A0A0E9WIL2</accession>
<dbReference type="AlphaFoldDB" id="A0A0E9WIL2"/>
<evidence type="ECO:0000313" key="1">
    <source>
        <dbReference type="EMBL" id="JAH89405.1"/>
    </source>
</evidence>
<dbReference type="EMBL" id="GBXM01019172">
    <property type="protein sequence ID" value="JAH89405.1"/>
    <property type="molecule type" value="Transcribed_RNA"/>
</dbReference>
<proteinExistence type="predicted"/>
<name>A0A0E9WIL2_ANGAN</name>
<organism evidence="1">
    <name type="scientific">Anguilla anguilla</name>
    <name type="common">European freshwater eel</name>
    <name type="synonym">Muraena anguilla</name>
    <dbReference type="NCBI Taxonomy" id="7936"/>
    <lineage>
        <taxon>Eukaryota</taxon>
        <taxon>Metazoa</taxon>
        <taxon>Chordata</taxon>
        <taxon>Craniata</taxon>
        <taxon>Vertebrata</taxon>
        <taxon>Euteleostomi</taxon>
        <taxon>Actinopterygii</taxon>
        <taxon>Neopterygii</taxon>
        <taxon>Teleostei</taxon>
        <taxon>Anguilliformes</taxon>
        <taxon>Anguillidae</taxon>
        <taxon>Anguilla</taxon>
    </lineage>
</organism>